<feature type="transmembrane region" description="Helical" evidence="6">
    <location>
        <begin position="300"/>
        <end position="325"/>
    </location>
</feature>
<dbReference type="GO" id="GO:0000155">
    <property type="term" value="F:phosphorelay sensor kinase activity"/>
    <property type="evidence" value="ECO:0007669"/>
    <property type="project" value="InterPro"/>
</dbReference>
<feature type="domain" description="Histidine kinase" evidence="7">
    <location>
        <begin position="349"/>
        <end position="570"/>
    </location>
</feature>
<evidence type="ECO:0000256" key="6">
    <source>
        <dbReference type="SAM" id="Phobius"/>
    </source>
</evidence>
<dbReference type="SMART" id="SM00388">
    <property type="entry name" value="HisKA"/>
    <property type="match status" value="1"/>
</dbReference>
<keyword evidence="6" id="KW-0472">Membrane</keyword>
<dbReference type="CDD" id="cd00082">
    <property type="entry name" value="HisKA"/>
    <property type="match status" value="1"/>
</dbReference>
<dbReference type="Proteomes" id="UP000196355">
    <property type="component" value="Unassembled WGS sequence"/>
</dbReference>
<name>A0A202C6E1_9FLAO</name>
<keyword evidence="9" id="KW-1185">Reference proteome</keyword>
<evidence type="ECO:0000256" key="3">
    <source>
        <dbReference type="ARBA" id="ARBA00022553"/>
    </source>
</evidence>
<dbReference type="InterPro" id="IPR003594">
    <property type="entry name" value="HATPase_dom"/>
</dbReference>
<keyword evidence="3" id="KW-0597">Phosphoprotein</keyword>
<dbReference type="RefSeq" id="WP_087707615.1">
    <property type="nucleotide sequence ID" value="NZ_MVAG01000088.1"/>
</dbReference>
<comment type="caution">
    <text evidence="8">The sequence shown here is derived from an EMBL/GenBank/DDBJ whole genome shotgun (WGS) entry which is preliminary data.</text>
</comment>
<dbReference type="PANTHER" id="PTHR43047">
    <property type="entry name" value="TWO-COMPONENT HISTIDINE PROTEIN KINASE"/>
    <property type="match status" value="1"/>
</dbReference>
<feature type="transmembrane region" description="Helical" evidence="6">
    <location>
        <begin position="13"/>
        <end position="34"/>
    </location>
</feature>
<dbReference type="SUPFAM" id="SSF47384">
    <property type="entry name" value="Homodimeric domain of signal transducing histidine kinase"/>
    <property type="match status" value="1"/>
</dbReference>
<dbReference type="Pfam" id="PF02518">
    <property type="entry name" value="HATPase_c"/>
    <property type="match status" value="1"/>
</dbReference>
<dbReference type="Pfam" id="PF00512">
    <property type="entry name" value="HisKA"/>
    <property type="match status" value="1"/>
</dbReference>
<dbReference type="InterPro" id="IPR036890">
    <property type="entry name" value="HATPase_C_sf"/>
</dbReference>
<dbReference type="Gene3D" id="1.10.287.130">
    <property type="match status" value="1"/>
</dbReference>
<gene>
    <name evidence="8" type="ORF">B0E34_05350</name>
</gene>
<dbReference type="InterPro" id="IPR004358">
    <property type="entry name" value="Sig_transdc_His_kin-like_C"/>
</dbReference>
<dbReference type="Gene3D" id="3.30.565.10">
    <property type="entry name" value="Histidine kinase-like ATPase, C-terminal domain"/>
    <property type="match status" value="1"/>
</dbReference>
<keyword evidence="4" id="KW-0808">Transferase</keyword>
<dbReference type="PRINTS" id="PR00344">
    <property type="entry name" value="BCTRLSENSOR"/>
</dbReference>
<dbReference type="EC" id="2.7.13.3" evidence="2"/>
<dbReference type="SUPFAM" id="SSF55874">
    <property type="entry name" value="ATPase domain of HSP90 chaperone/DNA topoisomerase II/histidine kinase"/>
    <property type="match status" value="1"/>
</dbReference>
<evidence type="ECO:0000313" key="8">
    <source>
        <dbReference type="EMBL" id="OVE59347.1"/>
    </source>
</evidence>
<dbReference type="PROSITE" id="PS50109">
    <property type="entry name" value="HIS_KIN"/>
    <property type="match status" value="1"/>
</dbReference>
<evidence type="ECO:0000256" key="5">
    <source>
        <dbReference type="ARBA" id="ARBA00022777"/>
    </source>
</evidence>
<evidence type="ECO:0000256" key="4">
    <source>
        <dbReference type="ARBA" id="ARBA00022679"/>
    </source>
</evidence>
<sequence length="572" mass="65539">MSKKLLNFKARKIIHYSLLVCILLIQLLIAGFFYNEFISRKNLTFFENQLKEVHTLENLTDNSRGELLNAQSFLQKYMVSNDNTYLDSYFTSLNKLGKNLDSIGHYENKYPKLKNVLTSKKKDSMEIKKLKSLIDSTYEYSTKSNFKVENSLPKLEKYSVNYDFDKFKVETKTISDTVKKKGLFGRLGDAISGKENVRKESTIITVKQGKEASPANIKAEFDSIFNEVNNHYKGEIKKIQVNVVRNQNNSGNFYKIFNNLLFYSNGLMNIYDVAIKDSKAELEKEYQKQNSESNRIRKNLVFGAMILMFIVSVLIMFLTRIAFIYEKKLNAANKQISENLNFKNRILGMLSHELRSPLKIIGLFINRINKRTEDEKVKEYLKSISFTNDSLLMQANQILEYTKNQAVENKLIPVKFNLKNEITSILTSIEPYIETRNNQFIVDENINQNINVYSDNKKINQIFMNILGNANKFTENGQIKVITKTQPVDENTISLITEISDTGVGISKSDLEKIFEPYYQGVLSEDVENLGAGLGLSLCKEIIGLYDGDISVSSEEGKGTTVHFSVNLNISK</sequence>
<dbReference type="InterPro" id="IPR005467">
    <property type="entry name" value="His_kinase_dom"/>
</dbReference>
<proteinExistence type="predicted"/>
<dbReference type="EMBL" id="MVAG01000088">
    <property type="protein sequence ID" value="OVE59347.1"/>
    <property type="molecule type" value="Genomic_DNA"/>
</dbReference>
<comment type="catalytic activity">
    <reaction evidence="1">
        <text>ATP + protein L-histidine = ADP + protein N-phospho-L-histidine.</text>
        <dbReference type="EC" id="2.7.13.3"/>
    </reaction>
</comment>
<keyword evidence="6" id="KW-1133">Transmembrane helix</keyword>
<protein>
    <recommendedName>
        <fullName evidence="2">histidine kinase</fullName>
        <ecNumber evidence="2">2.7.13.3</ecNumber>
    </recommendedName>
</protein>
<dbReference type="AlphaFoldDB" id="A0A202C6E1"/>
<accession>A0A202C6E1</accession>
<dbReference type="SMART" id="SM00387">
    <property type="entry name" value="HATPase_c"/>
    <property type="match status" value="1"/>
</dbReference>
<keyword evidence="5 8" id="KW-0418">Kinase</keyword>
<evidence type="ECO:0000256" key="2">
    <source>
        <dbReference type="ARBA" id="ARBA00012438"/>
    </source>
</evidence>
<evidence type="ECO:0000259" key="7">
    <source>
        <dbReference type="PROSITE" id="PS50109"/>
    </source>
</evidence>
<reference evidence="9" key="1">
    <citation type="submission" date="2017-02" db="EMBL/GenBank/DDBJ databases">
        <authorList>
            <person name="Tetz G."/>
            <person name="Tetz V."/>
        </authorList>
    </citation>
    <scope>NUCLEOTIDE SEQUENCE [LARGE SCALE GENOMIC DNA]</scope>
    <source>
        <strain evidence="9">VT16-26</strain>
    </source>
</reference>
<dbReference type="InterPro" id="IPR036097">
    <property type="entry name" value="HisK_dim/P_sf"/>
</dbReference>
<organism evidence="8 9">
    <name type="scientific">Chryseobacterium mucoviscidosis</name>
    <dbReference type="NCBI Taxonomy" id="1945581"/>
    <lineage>
        <taxon>Bacteria</taxon>
        <taxon>Pseudomonadati</taxon>
        <taxon>Bacteroidota</taxon>
        <taxon>Flavobacteriia</taxon>
        <taxon>Flavobacteriales</taxon>
        <taxon>Weeksellaceae</taxon>
        <taxon>Chryseobacterium group</taxon>
        <taxon>Chryseobacterium</taxon>
    </lineage>
</organism>
<keyword evidence="6" id="KW-0812">Transmembrane</keyword>
<evidence type="ECO:0000313" key="9">
    <source>
        <dbReference type="Proteomes" id="UP000196355"/>
    </source>
</evidence>
<evidence type="ECO:0000256" key="1">
    <source>
        <dbReference type="ARBA" id="ARBA00000085"/>
    </source>
</evidence>
<dbReference type="InterPro" id="IPR003661">
    <property type="entry name" value="HisK_dim/P_dom"/>
</dbReference>